<dbReference type="KEGG" id="pba:PSEBR_a2010"/>
<dbReference type="Proteomes" id="UP000006692">
    <property type="component" value="Chromosome"/>
</dbReference>
<dbReference type="InterPro" id="IPR036086">
    <property type="entry name" value="ParB/Sulfiredoxin_sf"/>
</dbReference>
<feature type="region of interest" description="Disordered" evidence="1">
    <location>
        <begin position="1"/>
        <end position="33"/>
    </location>
</feature>
<dbReference type="RefSeq" id="WP_013692767.1">
    <property type="nucleotide sequence ID" value="NC_015379.1"/>
</dbReference>
<feature type="compositionally biased region" description="Basic and acidic residues" evidence="1">
    <location>
        <begin position="330"/>
        <end position="341"/>
    </location>
</feature>
<dbReference type="STRING" id="994484.PSEBR_a2010"/>
<dbReference type="NCBIfam" id="TIGR03764">
    <property type="entry name" value="ICE_PFGI_1_parB"/>
    <property type="match status" value="1"/>
</dbReference>
<dbReference type="EMBL" id="CP002585">
    <property type="protein sequence ID" value="AEA68251.1"/>
    <property type="molecule type" value="Genomic_DNA"/>
</dbReference>
<reference evidence="2 3" key="1">
    <citation type="journal article" date="2011" name="J. Bacteriol.">
        <title>Complete genome sequence of a beneficial plant root-associated bacterium, Pseudomonas brassicacearum.</title>
        <authorList>
            <person name="Ortet P."/>
            <person name="Barakat M."/>
            <person name="Lalaouna D."/>
            <person name="Fochesato S."/>
            <person name="Barbe V."/>
            <person name="Vacherie B."/>
            <person name="Santaella C."/>
            <person name="Heulin T."/>
            <person name="Achouak W."/>
        </authorList>
    </citation>
    <scope>NUCLEOTIDE SEQUENCE [LARGE SCALE GENOMIC DNA]</scope>
    <source>
        <strain evidence="2 3">NFM421</strain>
    </source>
</reference>
<dbReference type="AlphaFoldDB" id="F2K9W0"/>
<proteinExistence type="predicted"/>
<organism evidence="2 3">
    <name type="scientific">Pseudomonas brassicacearum (strain NFM421)</name>
    <dbReference type="NCBI Taxonomy" id="994484"/>
    <lineage>
        <taxon>Bacteria</taxon>
        <taxon>Pseudomonadati</taxon>
        <taxon>Pseudomonadota</taxon>
        <taxon>Gammaproteobacteria</taxon>
        <taxon>Pseudomonadales</taxon>
        <taxon>Pseudomonadaceae</taxon>
        <taxon>Pseudomonas</taxon>
    </lineage>
</organism>
<feature type="region of interest" description="Disordered" evidence="1">
    <location>
        <begin position="300"/>
        <end position="348"/>
    </location>
</feature>
<feature type="compositionally biased region" description="Polar residues" evidence="1">
    <location>
        <begin position="14"/>
        <end position="25"/>
    </location>
</feature>
<evidence type="ECO:0000256" key="1">
    <source>
        <dbReference type="SAM" id="MobiDB-lite"/>
    </source>
</evidence>
<accession>F2K9W0</accession>
<evidence type="ECO:0000313" key="3">
    <source>
        <dbReference type="Proteomes" id="UP000006692"/>
    </source>
</evidence>
<reference key="2">
    <citation type="submission" date="2011-03" db="EMBL/GenBank/DDBJ databases">
        <title>Complete Genome Sequence of a beneficial plant roots-associated bacterium Pseudomonas brassicacearum.</title>
        <authorList>
            <person name="Ortet P."/>
            <person name="Barakat M."/>
            <person name="Lalaouna D."/>
            <person name="Fochesato S."/>
            <person name="Barbe V."/>
            <person name="Santaella C."/>
            <person name="Heulin T."/>
            <person name="Achouak W."/>
        </authorList>
    </citation>
    <scope>NUCLEOTIDE SEQUENCE</scope>
    <source>
        <strain>NFM421</strain>
    </source>
</reference>
<evidence type="ECO:0000313" key="2">
    <source>
        <dbReference type="EMBL" id="AEA68251.1"/>
    </source>
</evidence>
<dbReference type="SUPFAM" id="SSF110849">
    <property type="entry name" value="ParB/Sulfiredoxin"/>
    <property type="match status" value="1"/>
</dbReference>
<sequence length="516" mass="57703">MTGRPSELPASPLLAQQSGQKNPANGSLDDPITDTSMIVSLDQLRPYDLDPRVTRNPRYDEIKESIRHRGLDAPPAITRRPGETHFRIRNGGNTRLSILRELWSETKDEKFFHVACLFRPWPQRGEIVALTGHLAENDLRGGLTFIERALGVEKARELYELECGHTLSQSELSRRLVTDGLPIHQSHISRMRDAVQYLLPAIPNVLYSGLGRHQVERLAVMRRSGERVWQEHAKGKGLNIEFAMLFQDALMMFDTEVATFSLARVQDELIGQMTQWLGIDYDKLALELEAGERRQRVLGEEPAHVPKQEPSPLSPSPTLCPPQRPNPISHVDERPADRVQDVEPSVSDVTDRLQSIQRLVAEHTGDELQPSSDRLPPSQGSLFPISDIWNIEPGLDAPERLRIHISQFAREIAQDTAQADLITPVDEGIGFRCDIGPVQPNQPPSTLLTLLETLTASTPKAHAPIPIGPLLLGGPESSDKTNRLSDASLVKLFRLIRLARRLIDLKSDDQPTNVTR</sequence>
<evidence type="ECO:0008006" key="4">
    <source>
        <dbReference type="Google" id="ProtNLM"/>
    </source>
</evidence>
<dbReference type="InterPro" id="IPR022304">
    <property type="entry name" value="ICE_PFGI_1_ParB"/>
</dbReference>
<dbReference type="HOGENOM" id="CLU_028960_2_0_6"/>
<feature type="compositionally biased region" description="Pro residues" evidence="1">
    <location>
        <begin position="312"/>
        <end position="325"/>
    </location>
</feature>
<protein>
    <recommendedName>
        <fullName evidence="4">ParB/Sulfiredoxin domain-containing protein</fullName>
    </recommendedName>
</protein>
<gene>
    <name evidence="2" type="ORF">PSEBR_a2010</name>
</gene>
<name>F2K9W0_PSEBN</name>